<evidence type="ECO:0000313" key="7">
    <source>
        <dbReference type="EMBL" id="MCQ8896813.1"/>
    </source>
</evidence>
<gene>
    <name evidence="7" type="ORF">NQT62_10265</name>
</gene>
<evidence type="ECO:0000256" key="3">
    <source>
        <dbReference type="ARBA" id="ARBA00022989"/>
    </source>
</evidence>
<evidence type="ECO:0000256" key="4">
    <source>
        <dbReference type="ARBA" id="ARBA00023136"/>
    </source>
</evidence>
<dbReference type="EC" id="3.4.21.105" evidence="7"/>
<dbReference type="Pfam" id="PF01694">
    <property type="entry name" value="Rhomboid"/>
    <property type="match status" value="1"/>
</dbReference>
<comment type="caution">
    <text evidence="7">The sequence shown here is derived from an EMBL/GenBank/DDBJ whole genome shotgun (WGS) entry which is preliminary data.</text>
</comment>
<sequence>MKTILNYKPPKPLLTVWALWFAVALCALVAQLAWGPVQGQGLDLSESFFLNTLLGQFVHLGWVHLALNLLGLAVVLWGFERTVSPVTLWFGLGWGLLTVPLYLTWVERLDWYVGLSGALHTAFVVGLLHAWRHWFAARAAQSTPPSPLPLLLLTAGLLAKLVLEAKQASTGLPIDAWVGGHVAIQAHRGGALAGLLAYVARVPVLAWIGRRR</sequence>
<evidence type="ECO:0000256" key="2">
    <source>
        <dbReference type="ARBA" id="ARBA00022692"/>
    </source>
</evidence>
<evidence type="ECO:0000256" key="1">
    <source>
        <dbReference type="ARBA" id="ARBA00004141"/>
    </source>
</evidence>
<dbReference type="Gene3D" id="1.20.1540.10">
    <property type="entry name" value="Rhomboid-like"/>
    <property type="match status" value="1"/>
</dbReference>
<dbReference type="Proteomes" id="UP001204142">
    <property type="component" value="Unassembled WGS sequence"/>
</dbReference>
<reference evidence="7 8" key="1">
    <citation type="submission" date="2022-07" db="EMBL/GenBank/DDBJ databases">
        <authorList>
            <person name="Xamxidin M."/>
            <person name="Wu M."/>
        </authorList>
    </citation>
    <scope>NUCLEOTIDE SEQUENCE [LARGE SCALE GENOMIC DNA]</scope>
    <source>
        <strain evidence="7 8">NBRC 111650</strain>
    </source>
</reference>
<dbReference type="GO" id="GO:0006508">
    <property type="term" value="P:proteolysis"/>
    <property type="evidence" value="ECO:0007669"/>
    <property type="project" value="UniProtKB-KW"/>
</dbReference>
<dbReference type="SUPFAM" id="SSF144091">
    <property type="entry name" value="Rhomboid-like"/>
    <property type="match status" value="1"/>
</dbReference>
<feature type="transmembrane region" description="Helical" evidence="5">
    <location>
        <begin position="86"/>
        <end position="105"/>
    </location>
</feature>
<feature type="transmembrane region" description="Helical" evidence="5">
    <location>
        <begin position="12"/>
        <end position="34"/>
    </location>
</feature>
<keyword evidence="2 5" id="KW-0812">Transmembrane</keyword>
<organism evidence="7 8">
    <name type="scientific">Limnobacter humi</name>
    <dbReference type="NCBI Taxonomy" id="1778671"/>
    <lineage>
        <taxon>Bacteria</taxon>
        <taxon>Pseudomonadati</taxon>
        <taxon>Pseudomonadota</taxon>
        <taxon>Betaproteobacteria</taxon>
        <taxon>Burkholderiales</taxon>
        <taxon>Burkholderiaceae</taxon>
        <taxon>Limnobacter</taxon>
    </lineage>
</organism>
<dbReference type="RefSeq" id="WP_256764605.1">
    <property type="nucleotide sequence ID" value="NZ_JANIGO010000003.1"/>
</dbReference>
<dbReference type="GO" id="GO:0008233">
    <property type="term" value="F:peptidase activity"/>
    <property type="evidence" value="ECO:0007669"/>
    <property type="project" value="UniProtKB-KW"/>
</dbReference>
<keyword evidence="7" id="KW-0378">Hydrolase</keyword>
<dbReference type="InterPro" id="IPR022764">
    <property type="entry name" value="Peptidase_S54_rhomboid_dom"/>
</dbReference>
<name>A0ABT1WIU0_9BURK</name>
<accession>A0ABT1WIU0</accession>
<evidence type="ECO:0000313" key="8">
    <source>
        <dbReference type="Proteomes" id="UP001204142"/>
    </source>
</evidence>
<dbReference type="EMBL" id="JANIGO010000003">
    <property type="protein sequence ID" value="MCQ8896813.1"/>
    <property type="molecule type" value="Genomic_DNA"/>
</dbReference>
<feature type="transmembrane region" description="Helical" evidence="5">
    <location>
        <begin position="54"/>
        <end position="79"/>
    </location>
</feature>
<proteinExistence type="predicted"/>
<comment type="subcellular location">
    <subcellularLocation>
        <location evidence="1">Membrane</location>
        <topology evidence="1">Multi-pass membrane protein</topology>
    </subcellularLocation>
</comment>
<feature type="domain" description="Peptidase S54 rhomboid" evidence="6">
    <location>
        <begin position="56"/>
        <end position="198"/>
    </location>
</feature>
<evidence type="ECO:0000259" key="6">
    <source>
        <dbReference type="Pfam" id="PF01694"/>
    </source>
</evidence>
<dbReference type="InterPro" id="IPR035952">
    <property type="entry name" value="Rhomboid-like_sf"/>
</dbReference>
<keyword evidence="7" id="KW-0645">Protease</keyword>
<keyword evidence="4 5" id="KW-0472">Membrane</keyword>
<feature type="transmembrane region" description="Helical" evidence="5">
    <location>
        <begin position="111"/>
        <end position="131"/>
    </location>
</feature>
<keyword evidence="8" id="KW-1185">Reference proteome</keyword>
<protein>
    <submittedName>
        <fullName evidence="7">Rhomboid family intramembrane serine protease</fullName>
        <ecNumber evidence="7">3.4.21.105</ecNumber>
    </submittedName>
</protein>
<keyword evidence="3 5" id="KW-1133">Transmembrane helix</keyword>
<evidence type="ECO:0000256" key="5">
    <source>
        <dbReference type="SAM" id="Phobius"/>
    </source>
</evidence>